<name>A0A0D0GRG3_9SPHI</name>
<evidence type="ECO:0000313" key="2">
    <source>
        <dbReference type="Proteomes" id="UP000032049"/>
    </source>
</evidence>
<accession>A0A0D0GRG3</accession>
<evidence type="ECO:0000313" key="1">
    <source>
        <dbReference type="EMBL" id="KIO78790.1"/>
    </source>
</evidence>
<comment type="caution">
    <text evidence="1">The sequence shown here is derived from an EMBL/GenBank/DDBJ whole genome shotgun (WGS) entry which is preliminary data.</text>
</comment>
<gene>
    <name evidence="1" type="ORF">TH53_01500</name>
</gene>
<dbReference type="EMBL" id="JXRA01000006">
    <property type="protein sequence ID" value="KIO78790.1"/>
    <property type="molecule type" value="Genomic_DNA"/>
</dbReference>
<dbReference type="AlphaFoldDB" id="A0A0D0GRG3"/>
<organism evidence="1 2">
    <name type="scientific">Pedobacter lusitanus</name>
    <dbReference type="NCBI Taxonomy" id="1503925"/>
    <lineage>
        <taxon>Bacteria</taxon>
        <taxon>Pseudomonadati</taxon>
        <taxon>Bacteroidota</taxon>
        <taxon>Sphingobacteriia</taxon>
        <taxon>Sphingobacteriales</taxon>
        <taxon>Sphingobacteriaceae</taxon>
        <taxon>Pedobacter</taxon>
    </lineage>
</organism>
<dbReference type="Proteomes" id="UP000032049">
    <property type="component" value="Unassembled WGS sequence"/>
</dbReference>
<proteinExistence type="predicted"/>
<sequence>MIRPDKLKLKYLKTAGIMLTKQGYRLFPFSRLLIIFTYKQTYNQNIMKQAGFIFSFVLLLLFTHTAHAQKNDAYFVGKWNIVIKGLPKGDTEALVKFELKDGKLAGSITDKEEKKDMPFTAITLNDSTVVVKFDHSSGEVEMNLLKKDSDNLTGQINSQFDLTGIRQKED</sequence>
<keyword evidence="2" id="KW-1185">Reference proteome</keyword>
<reference evidence="1 2" key="1">
    <citation type="submission" date="2015-01" db="EMBL/GenBank/DDBJ databases">
        <title>Draft genome sequence of Pedobacter sp. NL19 isolated from sludge of an effluent treatment pond in an abandoned uranium mine.</title>
        <authorList>
            <person name="Santos T."/>
            <person name="Caetano T."/>
            <person name="Covas C."/>
            <person name="Cruz A."/>
            <person name="Mendo S."/>
        </authorList>
    </citation>
    <scope>NUCLEOTIDE SEQUENCE [LARGE SCALE GENOMIC DNA]</scope>
    <source>
        <strain evidence="1 2">NL19</strain>
    </source>
</reference>
<dbReference type="STRING" id="1503925.TH53_01500"/>
<protein>
    <submittedName>
        <fullName evidence="1">Uncharacterized protein</fullName>
    </submittedName>
</protein>